<reference evidence="7 8" key="1">
    <citation type="journal article" date="2010" name="J. Bacteriol.">
        <title>Complete genome sequence of "Candidatus Puniceispirillum marinum" IMCC1322, a representative of the SAR116 clade in the Alphaproteobacteria.</title>
        <authorList>
            <person name="Oh H.M."/>
            <person name="Kwon K.K."/>
            <person name="Kang I."/>
            <person name="Kang S.G."/>
            <person name="Lee J.H."/>
            <person name="Kim S.J."/>
            <person name="Cho J.C."/>
        </authorList>
    </citation>
    <scope>NUCLEOTIDE SEQUENCE [LARGE SCALE GENOMIC DNA]</scope>
    <source>
        <strain evidence="7 8">IMCC1322</strain>
    </source>
</reference>
<dbReference type="SUPFAM" id="SSF52283">
    <property type="entry name" value="Formate/glycerate dehydrogenase catalytic domain-like"/>
    <property type="match status" value="1"/>
</dbReference>
<keyword evidence="8" id="KW-1185">Reference proteome</keyword>
<protein>
    <submittedName>
        <fullName evidence="7">2-hydroxyacid dehydrogenase</fullName>
        <ecNumber evidence="7">1.1.1.26</ecNumber>
    </submittedName>
</protein>
<dbReference type="Gene3D" id="3.40.50.720">
    <property type="entry name" value="NAD(P)-binding Rossmann-like Domain"/>
    <property type="match status" value="2"/>
</dbReference>
<comment type="similarity">
    <text evidence="1 4">Belongs to the D-isomer specific 2-hydroxyacid dehydrogenase family.</text>
</comment>
<evidence type="ECO:0000256" key="1">
    <source>
        <dbReference type="ARBA" id="ARBA00005854"/>
    </source>
</evidence>
<dbReference type="GO" id="GO:0047964">
    <property type="term" value="F:glyoxylate reductase (NADH) activity"/>
    <property type="evidence" value="ECO:0007669"/>
    <property type="project" value="UniProtKB-EC"/>
</dbReference>
<keyword evidence="2 4" id="KW-0560">Oxidoreductase</keyword>
<dbReference type="PANTHER" id="PTHR10996:SF283">
    <property type="entry name" value="GLYOXYLATE_HYDROXYPYRUVATE REDUCTASE B"/>
    <property type="match status" value="1"/>
</dbReference>
<dbReference type="HOGENOM" id="CLU_019796_1_2_5"/>
<evidence type="ECO:0000313" key="8">
    <source>
        <dbReference type="Proteomes" id="UP000007460"/>
    </source>
</evidence>
<dbReference type="EC" id="1.1.1.26" evidence="7"/>
<dbReference type="STRING" id="488538.SAR116_2471"/>
<dbReference type="PROSITE" id="PS00671">
    <property type="entry name" value="D_2_HYDROXYACID_DH_3"/>
    <property type="match status" value="1"/>
</dbReference>
<dbReference type="EMBL" id="CP001751">
    <property type="protein sequence ID" value="ADE40714.1"/>
    <property type="molecule type" value="Genomic_DNA"/>
</dbReference>
<dbReference type="GO" id="GO:0005829">
    <property type="term" value="C:cytosol"/>
    <property type="evidence" value="ECO:0007669"/>
    <property type="project" value="TreeGrafter"/>
</dbReference>
<dbReference type="GO" id="GO:0016618">
    <property type="term" value="F:hydroxypyruvate reductase [NAD(P)H] activity"/>
    <property type="evidence" value="ECO:0007669"/>
    <property type="project" value="TreeGrafter"/>
</dbReference>
<dbReference type="Proteomes" id="UP000007460">
    <property type="component" value="Chromosome"/>
</dbReference>
<evidence type="ECO:0000259" key="5">
    <source>
        <dbReference type="Pfam" id="PF00389"/>
    </source>
</evidence>
<dbReference type="eggNOG" id="COG1052">
    <property type="taxonomic scope" value="Bacteria"/>
</dbReference>
<organism evidence="7 8">
    <name type="scientific">Puniceispirillum marinum (strain IMCC1322)</name>
    <dbReference type="NCBI Taxonomy" id="488538"/>
    <lineage>
        <taxon>Bacteria</taxon>
        <taxon>Pseudomonadati</taxon>
        <taxon>Pseudomonadota</taxon>
        <taxon>Alphaproteobacteria</taxon>
        <taxon>Candidatus Puniceispirillales</taxon>
        <taxon>Candidatus Puniceispirillaceae</taxon>
        <taxon>Candidatus Puniceispirillum</taxon>
    </lineage>
</organism>
<keyword evidence="3" id="KW-0520">NAD</keyword>
<evidence type="ECO:0000256" key="4">
    <source>
        <dbReference type="RuleBase" id="RU003719"/>
    </source>
</evidence>
<dbReference type="KEGG" id="apb:SAR116_2471"/>
<evidence type="ECO:0000313" key="7">
    <source>
        <dbReference type="EMBL" id="ADE40714.1"/>
    </source>
</evidence>
<dbReference type="AlphaFoldDB" id="D5BQJ6"/>
<dbReference type="SUPFAM" id="SSF51735">
    <property type="entry name" value="NAD(P)-binding Rossmann-fold domains"/>
    <property type="match status" value="1"/>
</dbReference>
<sequence>MSDITKPTIFVTRRWPADAEAALSKYFTPTFNSEDVPLTTQQIADGFASHDALAPTVSDTITAEIIEAGAAGKGKFVANYGVGVNHIDIEACKAASIPVSNTPGVLTDATADITMTLMLMLARRAGEGERELRGGNWAGWRPTHLMGRQLSGKTLGIIGMGRIGKAVARRCALGFGMKVVFYNRSKVDDCADINAVQMASVVDVCAAADIVSLHCAASPDTFEIMNAAAFDAMPSDAVIINTARGDVIDESALVKALNAGSIGGAGLDVFQGEPNINPDILTAPHTVLLPHLGSATLETRTAMGLKVVDNLRAFFASEPLVDPVC</sequence>
<dbReference type="InterPro" id="IPR029752">
    <property type="entry name" value="D-isomer_DH_CS1"/>
</dbReference>
<feature type="domain" description="D-isomer specific 2-hydroxyacid dehydrogenase NAD-binding" evidence="6">
    <location>
        <begin position="115"/>
        <end position="293"/>
    </location>
</feature>
<evidence type="ECO:0000256" key="3">
    <source>
        <dbReference type="ARBA" id="ARBA00023027"/>
    </source>
</evidence>
<accession>D5BQJ6</accession>
<dbReference type="InterPro" id="IPR029753">
    <property type="entry name" value="D-isomer_DH_CS"/>
</dbReference>
<name>D5BQJ6_PUNMI</name>
<dbReference type="InterPro" id="IPR006139">
    <property type="entry name" value="D-isomer_2_OHA_DH_cat_dom"/>
</dbReference>
<feature type="domain" description="D-isomer specific 2-hydroxyacid dehydrogenase catalytic" evidence="5">
    <location>
        <begin position="14"/>
        <end position="324"/>
    </location>
</feature>
<evidence type="ECO:0000259" key="6">
    <source>
        <dbReference type="Pfam" id="PF02826"/>
    </source>
</evidence>
<dbReference type="InterPro" id="IPR036291">
    <property type="entry name" value="NAD(P)-bd_dom_sf"/>
</dbReference>
<dbReference type="FunFam" id="3.40.50.720:FF:000203">
    <property type="entry name" value="D-3-phosphoglycerate dehydrogenase (SerA)"/>
    <property type="match status" value="1"/>
</dbReference>
<dbReference type="GO" id="GO:0030267">
    <property type="term" value="F:glyoxylate reductase (NADPH) activity"/>
    <property type="evidence" value="ECO:0007669"/>
    <property type="project" value="TreeGrafter"/>
</dbReference>
<dbReference type="CDD" id="cd05301">
    <property type="entry name" value="GDH"/>
    <property type="match status" value="1"/>
</dbReference>
<dbReference type="InterPro" id="IPR050223">
    <property type="entry name" value="D-isomer_2-hydroxyacid_DH"/>
</dbReference>
<dbReference type="Pfam" id="PF00389">
    <property type="entry name" value="2-Hacid_dh"/>
    <property type="match status" value="1"/>
</dbReference>
<dbReference type="Pfam" id="PF02826">
    <property type="entry name" value="2-Hacid_dh_C"/>
    <property type="match status" value="1"/>
</dbReference>
<gene>
    <name evidence="7" type="ordered locus">SAR116_2471</name>
</gene>
<dbReference type="GO" id="GO:0051287">
    <property type="term" value="F:NAD binding"/>
    <property type="evidence" value="ECO:0007669"/>
    <property type="project" value="InterPro"/>
</dbReference>
<dbReference type="InterPro" id="IPR006140">
    <property type="entry name" value="D-isomer_DH_NAD-bd"/>
</dbReference>
<evidence type="ECO:0000256" key="2">
    <source>
        <dbReference type="ARBA" id="ARBA00023002"/>
    </source>
</evidence>
<dbReference type="PROSITE" id="PS00065">
    <property type="entry name" value="D_2_HYDROXYACID_DH_1"/>
    <property type="match status" value="1"/>
</dbReference>
<dbReference type="PANTHER" id="PTHR10996">
    <property type="entry name" value="2-HYDROXYACID DEHYDROGENASE-RELATED"/>
    <property type="match status" value="1"/>
</dbReference>
<proteinExistence type="inferred from homology"/>